<evidence type="ECO:0000313" key="2">
    <source>
        <dbReference type="EMBL" id="MBB6503395.1"/>
    </source>
</evidence>
<dbReference type="Proteomes" id="UP000522313">
    <property type="component" value="Unassembled WGS sequence"/>
</dbReference>
<dbReference type="PROSITE" id="PS51502">
    <property type="entry name" value="S_R_A_B_BARREL"/>
    <property type="match status" value="1"/>
</dbReference>
<proteinExistence type="predicted"/>
<dbReference type="PROSITE" id="PS51318">
    <property type="entry name" value="TAT"/>
    <property type="match status" value="1"/>
</dbReference>
<dbReference type="RefSeq" id="WP_311770232.1">
    <property type="nucleotide sequence ID" value="NZ_JACHBT010000002.1"/>
</dbReference>
<dbReference type="InterPro" id="IPR013097">
    <property type="entry name" value="Dabb"/>
</dbReference>
<dbReference type="Gene3D" id="3.30.70.100">
    <property type="match status" value="1"/>
</dbReference>
<dbReference type="SUPFAM" id="SSF54909">
    <property type="entry name" value="Dimeric alpha+beta barrel"/>
    <property type="match status" value="1"/>
</dbReference>
<dbReference type="SMART" id="SM00886">
    <property type="entry name" value="Dabb"/>
    <property type="match status" value="1"/>
</dbReference>
<gene>
    <name evidence="2" type="ORF">F4693_000348</name>
</gene>
<comment type="caution">
    <text evidence="2">The sequence shown here is derived from an EMBL/GenBank/DDBJ whole genome shotgun (WGS) entry which is preliminary data.</text>
</comment>
<dbReference type="InterPro" id="IPR011008">
    <property type="entry name" value="Dimeric_a/b-barrel"/>
</dbReference>
<reference evidence="2 3" key="2">
    <citation type="submission" date="2020-08" db="EMBL/GenBank/DDBJ databases">
        <authorList>
            <person name="Partida-Martinez L."/>
            <person name="Huntemann M."/>
            <person name="Clum A."/>
            <person name="Wang J."/>
            <person name="Palaniappan K."/>
            <person name="Ritter S."/>
            <person name="Chen I.-M."/>
            <person name="Stamatis D."/>
            <person name="Reddy T."/>
            <person name="O'Malley R."/>
            <person name="Daum C."/>
            <person name="Shapiro N."/>
            <person name="Ivanova N."/>
            <person name="Kyrpides N."/>
            <person name="Woyke T."/>
        </authorList>
    </citation>
    <scope>NUCLEOTIDE SEQUENCE [LARGE SCALE GENOMIC DNA]</scope>
    <source>
        <strain evidence="2 3">AS3.13</strain>
    </source>
</reference>
<protein>
    <recommendedName>
        <fullName evidence="1">Stress-response A/B barrel domain-containing protein</fullName>
    </recommendedName>
</protein>
<dbReference type="InterPro" id="IPR006311">
    <property type="entry name" value="TAT_signal"/>
</dbReference>
<feature type="domain" description="Stress-response A/B barrel" evidence="1">
    <location>
        <begin position="39"/>
        <end position="135"/>
    </location>
</feature>
<evidence type="ECO:0000313" key="3">
    <source>
        <dbReference type="Proteomes" id="UP000522313"/>
    </source>
</evidence>
<evidence type="ECO:0000259" key="1">
    <source>
        <dbReference type="PROSITE" id="PS51502"/>
    </source>
</evidence>
<dbReference type="AlphaFoldDB" id="A0A7X0J998"/>
<dbReference type="EMBL" id="JACHBT010000002">
    <property type="protein sequence ID" value="MBB6503395.1"/>
    <property type="molecule type" value="Genomic_DNA"/>
</dbReference>
<dbReference type="Pfam" id="PF07876">
    <property type="entry name" value="Dabb"/>
    <property type="match status" value="1"/>
</dbReference>
<sequence length="139" mass="15169">MDAGRREMMAMMAIGGAGIASAVIGGEAHAAAAVVPAKVVHHVFFWLKNPTSTADRDRLIAGLRTLAAIPVIRALHIGVPADTEARDVVDGSYQVSELMFFDTVADQKAYQDHPIHRQFVADCEPLWRKVTVYDTLRVD</sequence>
<reference evidence="2 3" key="1">
    <citation type="submission" date="2020-08" db="EMBL/GenBank/DDBJ databases">
        <title>The Agave Microbiome: Exploring the role of microbial communities in plant adaptations to desert environments.</title>
        <authorList>
            <person name="Partida-Martinez L.P."/>
        </authorList>
    </citation>
    <scope>NUCLEOTIDE SEQUENCE [LARGE SCALE GENOMIC DNA]</scope>
    <source>
        <strain evidence="2 3">AS3.13</strain>
    </source>
</reference>
<accession>A0A7X0J998</accession>
<organism evidence="2 3">
    <name type="scientific">Sphingomonas endophytica</name>
    <dbReference type="NCBI Taxonomy" id="869719"/>
    <lineage>
        <taxon>Bacteria</taxon>
        <taxon>Pseudomonadati</taxon>
        <taxon>Pseudomonadota</taxon>
        <taxon>Alphaproteobacteria</taxon>
        <taxon>Sphingomonadales</taxon>
        <taxon>Sphingomonadaceae</taxon>
        <taxon>Sphingomonas</taxon>
    </lineage>
</organism>
<name>A0A7X0J998_9SPHN</name>